<dbReference type="EMBL" id="JABEQN010000007">
    <property type="protein sequence ID" value="MBB2193524.1"/>
    <property type="molecule type" value="Genomic_DNA"/>
</dbReference>
<gene>
    <name evidence="2" type="ORF">HLH25_07680</name>
    <name evidence="1" type="ORF">HLH26_07610</name>
</gene>
<evidence type="ECO:0008006" key="5">
    <source>
        <dbReference type="Google" id="ProtNLM"/>
    </source>
</evidence>
<name>A0A7W4IKA1_9PROT</name>
<dbReference type="RefSeq" id="WP_182973498.1">
    <property type="nucleotide sequence ID" value="NZ_JABEQN010000007.1"/>
</dbReference>
<proteinExistence type="predicted"/>
<dbReference type="AlphaFoldDB" id="A0A7W4IKA1"/>
<comment type="caution">
    <text evidence="1">The sequence shown here is derived from an EMBL/GenBank/DDBJ whole genome shotgun (WGS) entry which is preliminary data.</text>
</comment>
<evidence type="ECO:0000313" key="2">
    <source>
        <dbReference type="EMBL" id="MBB2193524.1"/>
    </source>
</evidence>
<dbReference type="Proteomes" id="UP000540490">
    <property type="component" value="Unassembled WGS sequence"/>
</dbReference>
<organism evidence="1 4">
    <name type="scientific">Gluconacetobacter dulcium</name>
    <dbReference type="NCBI Taxonomy" id="2729096"/>
    <lineage>
        <taxon>Bacteria</taxon>
        <taxon>Pseudomonadati</taxon>
        <taxon>Pseudomonadota</taxon>
        <taxon>Alphaproteobacteria</taxon>
        <taxon>Acetobacterales</taxon>
        <taxon>Acetobacteraceae</taxon>
        <taxon>Gluconacetobacter</taxon>
    </lineage>
</organism>
<protein>
    <recommendedName>
        <fullName evidence="5">DUF2987 domain-containing protein</fullName>
    </recommendedName>
</protein>
<evidence type="ECO:0000313" key="1">
    <source>
        <dbReference type="EMBL" id="MBB2164406.1"/>
    </source>
</evidence>
<sequence length="283" mass="31128">MESVAGGSIRTIASNDINRHADRYPMDSYRIVVTQRRVKDTGMRLRFLAALPAWLFVASPASAEDIAIRGAFHHVVLSNLGRMTDTMNAIGLKDGHPTGLHLHVRALLEPGDRQPEDAHIFLDAKQGHVSLFPRGDNEIVLPADPALQAENPNVVAALSKGQEIRFQATVSMDPPPAPRFTGNDARAWLSRLDHQISRKAGLLMSAFLPDAKTVTITLPPQSELSVTEAGKTFSLVQNNGDKPYDFSFQPRVYPAEAVFVSTKPITAMTMIFPVPFTPWKRTD</sequence>
<evidence type="ECO:0000313" key="4">
    <source>
        <dbReference type="Proteomes" id="UP000561077"/>
    </source>
</evidence>
<reference evidence="3 4" key="1">
    <citation type="submission" date="2020-04" db="EMBL/GenBank/DDBJ databases">
        <title>Description of novel Gluconacetobacter.</title>
        <authorList>
            <person name="Sombolestani A."/>
        </authorList>
    </citation>
    <scope>NUCLEOTIDE SEQUENCE [LARGE SCALE GENOMIC DNA]</scope>
    <source>
        <strain evidence="2 3">LMG 1728</strain>
        <strain evidence="1 4">LMG 1731</strain>
    </source>
</reference>
<keyword evidence="3" id="KW-1185">Reference proteome</keyword>
<accession>A0A7W4IKA1</accession>
<evidence type="ECO:0000313" key="3">
    <source>
        <dbReference type="Proteomes" id="UP000540490"/>
    </source>
</evidence>
<dbReference type="EMBL" id="JABEQO010000007">
    <property type="protein sequence ID" value="MBB2164406.1"/>
    <property type="molecule type" value="Genomic_DNA"/>
</dbReference>
<dbReference type="Proteomes" id="UP000561077">
    <property type="component" value="Unassembled WGS sequence"/>
</dbReference>